<feature type="region of interest" description="Disordered" evidence="1">
    <location>
        <begin position="306"/>
        <end position="326"/>
    </location>
</feature>
<gene>
    <name evidence="2" type="ORF">EHS24_008975</name>
</gene>
<evidence type="ECO:0000256" key="1">
    <source>
        <dbReference type="SAM" id="MobiDB-lite"/>
    </source>
</evidence>
<sequence>MSQPAAADPADTPFNTLRLIERREKLAVIIREKNDLQDMLLEEKMQISKELRVCVRDLADHEMEMARIKRELHAHDRAVHQRKVLESIEKESRMALAAAMPMSKRKFDEAMVSASASMPTQERVAGYFRNGGVAHTTLADHTKFMKVLVDLHRSRTAIQSQSLDQAHAQPPPHRDSTQPPFHLQAPTMRSPLIPPPPLPAAAPASATVTPIASTATSPATTTKPLAAPQSKQEQLRLYVIRWREVINYERLTVQGDPFASYEARSLGAARAEVALEHIEASLSALHSAKQPRMSAANVVGATDAERDEVGAHGTHGGPGTRTGTAA</sequence>
<evidence type="ECO:0000313" key="3">
    <source>
        <dbReference type="Proteomes" id="UP000279236"/>
    </source>
</evidence>
<dbReference type="Proteomes" id="UP000279236">
    <property type="component" value="Unassembled WGS sequence"/>
</dbReference>
<dbReference type="AlphaFoldDB" id="A0A427XNP8"/>
<organism evidence="2 3">
    <name type="scientific">Apiotrichum porosum</name>
    <dbReference type="NCBI Taxonomy" id="105984"/>
    <lineage>
        <taxon>Eukaryota</taxon>
        <taxon>Fungi</taxon>
        <taxon>Dikarya</taxon>
        <taxon>Basidiomycota</taxon>
        <taxon>Agaricomycotina</taxon>
        <taxon>Tremellomycetes</taxon>
        <taxon>Trichosporonales</taxon>
        <taxon>Trichosporonaceae</taxon>
        <taxon>Apiotrichum</taxon>
    </lineage>
</organism>
<protein>
    <submittedName>
        <fullName evidence="2">Uncharacterized protein</fullName>
    </submittedName>
</protein>
<reference evidence="2 3" key="1">
    <citation type="submission" date="2018-11" db="EMBL/GenBank/DDBJ databases">
        <title>Genome sequence of Apiotrichum porosum DSM 27194.</title>
        <authorList>
            <person name="Aliyu H."/>
            <person name="Gorte O."/>
            <person name="Ochsenreither K."/>
        </authorList>
    </citation>
    <scope>NUCLEOTIDE SEQUENCE [LARGE SCALE GENOMIC DNA]</scope>
    <source>
        <strain evidence="2 3">DSM 27194</strain>
    </source>
</reference>
<dbReference type="RefSeq" id="XP_028475345.1">
    <property type="nucleotide sequence ID" value="XM_028624273.1"/>
</dbReference>
<evidence type="ECO:0000313" key="2">
    <source>
        <dbReference type="EMBL" id="RSH80398.1"/>
    </source>
</evidence>
<dbReference type="EMBL" id="RSCE01000008">
    <property type="protein sequence ID" value="RSH80398.1"/>
    <property type="molecule type" value="Genomic_DNA"/>
</dbReference>
<dbReference type="GeneID" id="39593518"/>
<name>A0A427XNP8_9TREE</name>
<keyword evidence="3" id="KW-1185">Reference proteome</keyword>
<proteinExistence type="predicted"/>
<comment type="caution">
    <text evidence="2">The sequence shown here is derived from an EMBL/GenBank/DDBJ whole genome shotgun (WGS) entry which is preliminary data.</text>
</comment>
<feature type="region of interest" description="Disordered" evidence="1">
    <location>
        <begin position="159"/>
        <end position="207"/>
    </location>
</feature>
<accession>A0A427XNP8</accession>